<gene>
    <name evidence="2" type="ORF">SBA1_340031</name>
</gene>
<keyword evidence="1" id="KW-1133">Transmembrane helix</keyword>
<dbReference type="InterPro" id="IPR013783">
    <property type="entry name" value="Ig-like_fold"/>
</dbReference>
<reference evidence="3" key="1">
    <citation type="submission" date="2018-02" db="EMBL/GenBank/DDBJ databases">
        <authorList>
            <person name="Hausmann B."/>
        </authorList>
    </citation>
    <scope>NUCLEOTIDE SEQUENCE [LARGE SCALE GENOMIC DNA]</scope>
    <source>
        <strain evidence="3">Peat soil MAG SbA1</strain>
    </source>
</reference>
<keyword evidence="1" id="KW-0472">Membrane</keyword>
<dbReference type="PANTHER" id="PTHR38731">
    <property type="entry name" value="LIPL45-RELATED LIPOPROTEIN-RELATED"/>
    <property type="match status" value="1"/>
</dbReference>
<dbReference type="EMBL" id="OMOD01000127">
    <property type="protein sequence ID" value="SPF40990.1"/>
    <property type="molecule type" value="Genomic_DNA"/>
</dbReference>
<dbReference type="Gene3D" id="2.60.40.10">
    <property type="entry name" value="Immunoglobulins"/>
    <property type="match status" value="2"/>
</dbReference>
<proteinExistence type="predicted"/>
<evidence type="ECO:0000313" key="2">
    <source>
        <dbReference type="EMBL" id="SPF40990.1"/>
    </source>
</evidence>
<dbReference type="OrthoDB" id="3235126at2"/>
<name>A0A2U3KN58_9BACT</name>
<sequence>MSSVNRKPGIHIAWTTITYRSVALLILAAAAILFIAMRVAFPQFTESSVKKTDDLVGKLLERVANMAPATGTGMVTAQQAHFTALDGTVRVKKANGNSWVTADYNVPLDKGDIVQTGSEGMAKVVFNDGTSYTVKQDSLIVIEENSANDQQQTNVAVAVSTGTVDLSTATYSQGSKSQVIVAGATASLAPESAAQVHNDPQADQHEILMKKGAGEVTRNGETVQLANWEKVSFHGGADTHLEKAKETGPPTPIAPANMAPLFSSGEATKDVAFSWTPMANATGYRLRISRNPYFSSTLVDKRVNTAAVTVSGLGEGAYYWMVQSYDAAGNESVESEKNRFNIVVKGKQTEAIELELDPFIQHGHVIEVTGKTQNGARVMVNGSEVPMVAADGSFHYFTPPLPTGEAVITVTAQTAQGGVNTQQQKIIIQ</sequence>
<dbReference type="Proteomes" id="UP000238701">
    <property type="component" value="Unassembled WGS sequence"/>
</dbReference>
<accession>A0A2U3KN58</accession>
<dbReference type="AlphaFoldDB" id="A0A2U3KN58"/>
<keyword evidence="1" id="KW-0812">Transmembrane</keyword>
<evidence type="ECO:0000313" key="3">
    <source>
        <dbReference type="Proteomes" id="UP000238701"/>
    </source>
</evidence>
<feature type="transmembrane region" description="Helical" evidence="1">
    <location>
        <begin position="21"/>
        <end position="41"/>
    </location>
</feature>
<protein>
    <submittedName>
        <fullName evidence="2">Fibronectin, type III</fullName>
    </submittedName>
</protein>
<organism evidence="2 3">
    <name type="scientific">Candidatus Sulfotelmatobacter kueseliae</name>
    <dbReference type="NCBI Taxonomy" id="2042962"/>
    <lineage>
        <taxon>Bacteria</taxon>
        <taxon>Pseudomonadati</taxon>
        <taxon>Acidobacteriota</taxon>
        <taxon>Terriglobia</taxon>
        <taxon>Terriglobales</taxon>
        <taxon>Candidatus Korobacteraceae</taxon>
        <taxon>Candidatus Sulfotelmatobacter</taxon>
    </lineage>
</organism>
<evidence type="ECO:0000256" key="1">
    <source>
        <dbReference type="SAM" id="Phobius"/>
    </source>
</evidence>